<feature type="transmembrane region" description="Helical" evidence="6">
    <location>
        <begin position="117"/>
        <end position="140"/>
    </location>
</feature>
<evidence type="ECO:0000256" key="2">
    <source>
        <dbReference type="ARBA" id="ARBA00022475"/>
    </source>
</evidence>
<accession>A0A6J1S8J3</accession>
<dbReference type="Pfam" id="PF08395">
    <property type="entry name" value="7tm_7"/>
    <property type="match status" value="1"/>
</dbReference>
<dbReference type="RefSeq" id="XP_026277367.1">
    <property type="nucleotide sequence ID" value="XM_026421582.2"/>
</dbReference>
<gene>
    <name evidence="8 9" type="primary">LOC113205823</name>
</gene>
<dbReference type="Proteomes" id="UP000504606">
    <property type="component" value="Unplaced"/>
</dbReference>
<evidence type="ECO:0000256" key="3">
    <source>
        <dbReference type="ARBA" id="ARBA00022692"/>
    </source>
</evidence>
<dbReference type="AlphaFoldDB" id="A0A6J1S8J3"/>
<comment type="subcellular location">
    <subcellularLocation>
        <location evidence="1 6">Cell membrane</location>
        <topology evidence="1 6">Multi-pass membrane protein</topology>
    </subcellularLocation>
</comment>
<feature type="transmembrane region" description="Helical" evidence="6">
    <location>
        <begin position="71"/>
        <end position="97"/>
    </location>
</feature>
<keyword evidence="7" id="KW-1185">Reference proteome</keyword>
<dbReference type="GO" id="GO:0007165">
    <property type="term" value="P:signal transduction"/>
    <property type="evidence" value="ECO:0007669"/>
    <property type="project" value="UniProtKB-KW"/>
</dbReference>
<name>A0A6J1S8J3_FRAOC</name>
<evidence type="ECO:0000313" key="7">
    <source>
        <dbReference type="Proteomes" id="UP000504606"/>
    </source>
</evidence>
<comment type="similarity">
    <text evidence="6">Belongs to the insect chemoreceptor superfamily. Gustatory receptor (GR) family.</text>
</comment>
<feature type="transmembrane region" description="Helical" evidence="6">
    <location>
        <begin position="354"/>
        <end position="374"/>
    </location>
</feature>
<dbReference type="GO" id="GO:0005886">
    <property type="term" value="C:plasma membrane"/>
    <property type="evidence" value="ECO:0007669"/>
    <property type="project" value="UniProtKB-SubCell"/>
</dbReference>
<proteinExistence type="inferred from homology"/>
<evidence type="ECO:0000256" key="1">
    <source>
        <dbReference type="ARBA" id="ARBA00004651"/>
    </source>
</evidence>
<keyword evidence="3 6" id="KW-0812">Transmembrane</keyword>
<reference evidence="8 9" key="1">
    <citation type="submission" date="2025-04" db="UniProtKB">
        <authorList>
            <consortium name="RefSeq"/>
        </authorList>
    </citation>
    <scope>IDENTIFICATION</scope>
    <source>
        <tissue evidence="8 9">Whole organism</tissue>
    </source>
</reference>
<protein>
    <recommendedName>
        <fullName evidence="6">Gustatory receptor</fullName>
    </recommendedName>
</protein>
<keyword evidence="2 6" id="KW-1003">Cell membrane</keyword>
<sequence length="375" mass="41779">MGSTATAWQRVAVLSEKGLGVLATWVGVLPASGWPTAPRPWAAWAAYGYGLAVTVLFELNTSYHEFQWKKGFSAGAVVFFVAARLIIVLSSITGRAALSDLQRCLLLYCRAHPPSVLGYRAIVALVMVAVVFLAVVFCLLDANNNAWNVEKVMQMAVGVQWCSAYSLTLMPKAVIGSLASDLRQECSRLAAEAESPGRSCSHSSLMCKWRSARLRQQHLHDMSAATTAVFQWRLLALLATTILYGNLQMSDYFAKWIICSAKTRPNVYRQISQVLDALCHSVCCIIMFVVYRWESNEGEKICYTLMGHQAALAKNSKNTQSGDLREVCLFINQIRCQKNSSNMMWLFDLDYSNMMRIVSASLSYLVVMLQFQVLF</sequence>
<organism evidence="7 8">
    <name type="scientific">Frankliniella occidentalis</name>
    <name type="common">Western flower thrips</name>
    <name type="synonym">Euthrips occidentalis</name>
    <dbReference type="NCBI Taxonomy" id="133901"/>
    <lineage>
        <taxon>Eukaryota</taxon>
        <taxon>Metazoa</taxon>
        <taxon>Ecdysozoa</taxon>
        <taxon>Arthropoda</taxon>
        <taxon>Hexapoda</taxon>
        <taxon>Insecta</taxon>
        <taxon>Pterygota</taxon>
        <taxon>Neoptera</taxon>
        <taxon>Paraneoptera</taxon>
        <taxon>Thysanoptera</taxon>
        <taxon>Terebrantia</taxon>
        <taxon>Thripoidea</taxon>
        <taxon>Thripidae</taxon>
        <taxon>Frankliniella</taxon>
    </lineage>
</organism>
<keyword evidence="6" id="KW-0807">Transducer</keyword>
<evidence type="ECO:0000313" key="8">
    <source>
        <dbReference type="RefSeq" id="XP_026277367.1"/>
    </source>
</evidence>
<keyword evidence="4 6" id="KW-1133">Transmembrane helix</keyword>
<comment type="function">
    <text evidence="6">Gustatory receptor which mediates acceptance or avoidance behavior, depending on its substrates.</text>
</comment>
<comment type="caution">
    <text evidence="6">Lacks conserved residue(s) required for the propagation of feature annotation.</text>
</comment>
<dbReference type="KEGG" id="foc:113205823"/>
<dbReference type="GeneID" id="113205823"/>
<evidence type="ECO:0000256" key="4">
    <source>
        <dbReference type="ARBA" id="ARBA00022989"/>
    </source>
</evidence>
<feature type="transmembrane region" description="Helical" evidence="6">
    <location>
        <begin position="41"/>
        <end position="59"/>
    </location>
</feature>
<evidence type="ECO:0000313" key="9">
    <source>
        <dbReference type="RefSeq" id="XP_052128307.1"/>
    </source>
</evidence>
<keyword evidence="6" id="KW-0675">Receptor</keyword>
<evidence type="ECO:0000256" key="5">
    <source>
        <dbReference type="ARBA" id="ARBA00023136"/>
    </source>
</evidence>
<dbReference type="InterPro" id="IPR013604">
    <property type="entry name" value="7TM_chemorcpt"/>
</dbReference>
<dbReference type="RefSeq" id="XP_052128307.1">
    <property type="nucleotide sequence ID" value="XM_052272347.1"/>
</dbReference>
<evidence type="ECO:0000256" key="6">
    <source>
        <dbReference type="RuleBase" id="RU363108"/>
    </source>
</evidence>
<keyword evidence="5 6" id="KW-0472">Membrane</keyword>
<dbReference type="GO" id="GO:0050909">
    <property type="term" value="P:sensory perception of taste"/>
    <property type="evidence" value="ECO:0007669"/>
    <property type="project" value="InterPro"/>
</dbReference>